<organism evidence="1 2">
    <name type="scientific">Dermacentor silvarum</name>
    <name type="common">Tick</name>
    <dbReference type="NCBI Taxonomy" id="543639"/>
    <lineage>
        <taxon>Eukaryota</taxon>
        <taxon>Metazoa</taxon>
        <taxon>Ecdysozoa</taxon>
        <taxon>Arthropoda</taxon>
        <taxon>Chelicerata</taxon>
        <taxon>Arachnida</taxon>
        <taxon>Acari</taxon>
        <taxon>Parasitiformes</taxon>
        <taxon>Ixodida</taxon>
        <taxon>Ixodoidea</taxon>
        <taxon>Ixodidae</taxon>
        <taxon>Rhipicephalinae</taxon>
        <taxon>Dermacentor</taxon>
    </lineage>
</organism>
<gene>
    <name evidence="1" type="ORF">HPB49_019526</name>
</gene>
<name>A0ACB8DKQ4_DERSI</name>
<comment type="caution">
    <text evidence="1">The sequence shown here is derived from an EMBL/GenBank/DDBJ whole genome shotgun (WGS) entry which is preliminary data.</text>
</comment>
<dbReference type="Proteomes" id="UP000821865">
    <property type="component" value="Chromosome 11"/>
</dbReference>
<protein>
    <submittedName>
        <fullName evidence="1">Uncharacterized protein</fullName>
    </submittedName>
</protein>
<evidence type="ECO:0000313" key="1">
    <source>
        <dbReference type="EMBL" id="KAH7971149.1"/>
    </source>
</evidence>
<keyword evidence="2" id="KW-1185">Reference proteome</keyword>
<dbReference type="EMBL" id="CM023480">
    <property type="protein sequence ID" value="KAH7971149.1"/>
    <property type="molecule type" value="Genomic_DNA"/>
</dbReference>
<proteinExistence type="predicted"/>
<accession>A0ACB8DKQ4</accession>
<evidence type="ECO:0000313" key="2">
    <source>
        <dbReference type="Proteomes" id="UP000821865"/>
    </source>
</evidence>
<sequence>MQPARSITRHQEWLPARETPPAREDQSRSNQQPASTASMTTPNQRNRCPMPSERQERRHRLPKTSPIPKPTLAAICFCWRNSGVVCGRPRGRSEERQNQPRRPTSMFRPLSNNRQTRMLAGSNHRVSAHPRATPPGLRHRDSEASASLVVLRVLLLRQLLWSWYSDGREPRLLLVPGLDRRCGSGTPGANVEVADEGNDIFKGDTRIAGDIRKDHRRSKVKEADATSRKCGVCKKVFPDQWRLKRHLVMHTGKKPHVCHVCDKSFAQKVTLDKHCLKHTGDKPYVCEECHARFTRKDSLARHYRRHTGEKPYVCEECYVSFAQISPLARHRRSHTHEKPHSCKDCGGSFARKDGLTEHRRSLTGEKPYARQECHAFFVRKDTLRKHSRTHASHKLYDCQECGASFVKKSVFERHRRTHAGEKPYVCKEGHADFADNSSLYKHHFRHTLEKPHVGEERQSTFTEEGFLDEHRRSQNGTIRMEEQECHESFAAKATLDEHNCRQACEMLHECPECGYKFTRKANLTRHMLHQHIICLLCAVTFDDIIGLAMHVLTHAAQHR</sequence>
<reference evidence="1" key="1">
    <citation type="submission" date="2020-05" db="EMBL/GenBank/DDBJ databases">
        <title>Large-scale comparative analyses of tick genomes elucidate their genetic diversity and vector capacities.</title>
        <authorList>
            <person name="Jia N."/>
            <person name="Wang J."/>
            <person name="Shi W."/>
            <person name="Du L."/>
            <person name="Sun Y."/>
            <person name="Zhan W."/>
            <person name="Jiang J."/>
            <person name="Wang Q."/>
            <person name="Zhang B."/>
            <person name="Ji P."/>
            <person name="Sakyi L.B."/>
            <person name="Cui X."/>
            <person name="Yuan T."/>
            <person name="Jiang B."/>
            <person name="Yang W."/>
            <person name="Lam T.T.-Y."/>
            <person name="Chang Q."/>
            <person name="Ding S."/>
            <person name="Wang X."/>
            <person name="Zhu J."/>
            <person name="Ruan X."/>
            <person name="Zhao L."/>
            <person name="Wei J."/>
            <person name="Que T."/>
            <person name="Du C."/>
            <person name="Cheng J."/>
            <person name="Dai P."/>
            <person name="Han X."/>
            <person name="Huang E."/>
            <person name="Gao Y."/>
            <person name="Liu J."/>
            <person name="Shao H."/>
            <person name="Ye R."/>
            <person name="Li L."/>
            <person name="Wei W."/>
            <person name="Wang X."/>
            <person name="Wang C."/>
            <person name="Yang T."/>
            <person name="Huo Q."/>
            <person name="Li W."/>
            <person name="Guo W."/>
            <person name="Chen H."/>
            <person name="Zhou L."/>
            <person name="Ni X."/>
            <person name="Tian J."/>
            <person name="Zhou Y."/>
            <person name="Sheng Y."/>
            <person name="Liu T."/>
            <person name="Pan Y."/>
            <person name="Xia L."/>
            <person name="Li J."/>
            <person name="Zhao F."/>
            <person name="Cao W."/>
        </authorList>
    </citation>
    <scope>NUCLEOTIDE SEQUENCE</scope>
    <source>
        <strain evidence="1">Dsil-2018</strain>
    </source>
</reference>